<keyword evidence="1" id="KW-0472">Membrane</keyword>
<accession>A0A9D2DXW6</accession>
<comment type="caution">
    <text evidence="2">The sequence shown here is derived from an EMBL/GenBank/DDBJ whole genome shotgun (WGS) entry which is preliminary data.</text>
</comment>
<organism evidence="2 3">
    <name type="scientific">Candidatus Gallimonas intestinigallinarum</name>
    <dbReference type="NCBI Taxonomy" id="2838604"/>
    <lineage>
        <taxon>Bacteria</taxon>
        <taxon>Bacillati</taxon>
        <taxon>Bacillota</taxon>
        <taxon>Clostridia</taxon>
        <taxon>Candidatus Gallimonas</taxon>
    </lineage>
</organism>
<evidence type="ECO:0000313" key="3">
    <source>
        <dbReference type="Proteomes" id="UP000824044"/>
    </source>
</evidence>
<gene>
    <name evidence="2" type="ORF">H9812_06205</name>
</gene>
<reference evidence="2" key="1">
    <citation type="journal article" date="2021" name="PeerJ">
        <title>Extensive microbial diversity within the chicken gut microbiome revealed by metagenomics and culture.</title>
        <authorList>
            <person name="Gilroy R."/>
            <person name="Ravi A."/>
            <person name="Getino M."/>
            <person name="Pursley I."/>
            <person name="Horton D.L."/>
            <person name="Alikhan N.F."/>
            <person name="Baker D."/>
            <person name="Gharbi K."/>
            <person name="Hall N."/>
            <person name="Watson M."/>
            <person name="Adriaenssens E.M."/>
            <person name="Foster-Nyarko E."/>
            <person name="Jarju S."/>
            <person name="Secka A."/>
            <person name="Antonio M."/>
            <person name="Oren A."/>
            <person name="Chaudhuri R.R."/>
            <person name="La Ragione R."/>
            <person name="Hildebrand F."/>
            <person name="Pallen M.J."/>
        </authorList>
    </citation>
    <scope>NUCLEOTIDE SEQUENCE</scope>
    <source>
        <strain evidence="2">CHK33-5263</strain>
    </source>
</reference>
<name>A0A9D2DXW6_9FIRM</name>
<dbReference type="Proteomes" id="UP000824044">
    <property type="component" value="Unassembled WGS sequence"/>
</dbReference>
<feature type="transmembrane region" description="Helical" evidence="1">
    <location>
        <begin position="20"/>
        <end position="38"/>
    </location>
</feature>
<dbReference type="AlphaFoldDB" id="A0A9D2DXW6"/>
<sequence length="156" mass="17948">MIRKPPTLETYVKRMKKAFVIFSCFAIPAIMVCAVFAFLGYIGFWFVLPAVVIVYLVIYGYYAMHVSMGTVIALEVTEQSVHLTTKRKIFTYDTQGGCIDVKAKNGRYVATFRGHGSEDRFIFYTHVPFTKRYEEAFVKADLRAFYPLIDSVHRDV</sequence>
<evidence type="ECO:0000313" key="2">
    <source>
        <dbReference type="EMBL" id="HIZ25044.1"/>
    </source>
</evidence>
<evidence type="ECO:0000256" key="1">
    <source>
        <dbReference type="SAM" id="Phobius"/>
    </source>
</evidence>
<keyword evidence="1" id="KW-1133">Transmembrane helix</keyword>
<protein>
    <submittedName>
        <fullName evidence="2">Uncharacterized protein</fullName>
    </submittedName>
</protein>
<reference evidence="2" key="2">
    <citation type="submission" date="2021-04" db="EMBL/GenBank/DDBJ databases">
        <authorList>
            <person name="Gilroy R."/>
        </authorList>
    </citation>
    <scope>NUCLEOTIDE SEQUENCE</scope>
    <source>
        <strain evidence="2">CHK33-5263</strain>
    </source>
</reference>
<dbReference type="EMBL" id="DXBS01000118">
    <property type="protein sequence ID" value="HIZ25044.1"/>
    <property type="molecule type" value="Genomic_DNA"/>
</dbReference>
<feature type="transmembrane region" description="Helical" evidence="1">
    <location>
        <begin position="44"/>
        <end position="62"/>
    </location>
</feature>
<keyword evidence="1" id="KW-0812">Transmembrane</keyword>
<proteinExistence type="predicted"/>